<dbReference type="InterPro" id="IPR033421">
    <property type="entry name" value="Rit1_DUSP-like"/>
</dbReference>
<dbReference type="Pfam" id="PF04179">
    <property type="entry name" value="Init_tRNA_PT"/>
    <property type="match status" value="1"/>
</dbReference>
<dbReference type="GO" id="GO:0005737">
    <property type="term" value="C:cytoplasm"/>
    <property type="evidence" value="ECO:0007669"/>
    <property type="project" value="TreeGrafter"/>
</dbReference>
<dbReference type="AlphaFoldDB" id="A0A811S6J6"/>
<dbReference type="GO" id="GO:0043399">
    <property type="term" value="F:tRNA adenosine(64)-2'-O-ribosylphosphate transferase activity"/>
    <property type="evidence" value="ECO:0007669"/>
    <property type="project" value="InterPro"/>
</dbReference>
<evidence type="ECO:0000313" key="3">
    <source>
        <dbReference type="EMBL" id="CAD6336573.1"/>
    </source>
</evidence>
<feature type="domain" description="Rit1 DUSP-like" evidence="1">
    <location>
        <begin position="345"/>
        <end position="453"/>
    </location>
</feature>
<dbReference type="Gene3D" id="3.90.190.10">
    <property type="entry name" value="Protein tyrosine phosphatase superfamily"/>
    <property type="match status" value="1"/>
</dbReference>
<keyword evidence="4" id="KW-1185">Reference proteome</keyword>
<accession>A0A811S6J6</accession>
<comment type="caution">
    <text evidence="3">The sequence shown here is derived from an EMBL/GenBank/DDBJ whole genome shotgun (WGS) entry which is preliminary data.</text>
</comment>
<dbReference type="PANTHER" id="PTHR31811:SF0">
    <property type="entry name" value="TRNA A64-2'-O-RIBOSYLPHOSPHATE TRANSFERASE"/>
    <property type="match status" value="1"/>
</dbReference>
<dbReference type="FunFam" id="3.90.190.10:FF:000093">
    <property type="entry name" value="Initiator tRNA phosphoribosyl transferase family protein"/>
    <property type="match status" value="1"/>
</dbReference>
<dbReference type="InterPro" id="IPR029021">
    <property type="entry name" value="Prot-tyrosine_phosphatase-like"/>
</dbReference>
<name>A0A811S6J6_9POAL</name>
<dbReference type="InterPro" id="IPR007306">
    <property type="entry name" value="Rit1"/>
</dbReference>
<dbReference type="InterPro" id="IPR033449">
    <property type="entry name" value="Rit1_N"/>
</dbReference>
<evidence type="ECO:0008006" key="5">
    <source>
        <dbReference type="Google" id="ProtNLM"/>
    </source>
</evidence>
<organism evidence="3 4">
    <name type="scientific">Miscanthus lutarioriparius</name>
    <dbReference type="NCBI Taxonomy" id="422564"/>
    <lineage>
        <taxon>Eukaryota</taxon>
        <taxon>Viridiplantae</taxon>
        <taxon>Streptophyta</taxon>
        <taxon>Embryophyta</taxon>
        <taxon>Tracheophyta</taxon>
        <taxon>Spermatophyta</taxon>
        <taxon>Magnoliopsida</taxon>
        <taxon>Liliopsida</taxon>
        <taxon>Poales</taxon>
        <taxon>Poaceae</taxon>
        <taxon>PACMAD clade</taxon>
        <taxon>Panicoideae</taxon>
        <taxon>Andropogonodae</taxon>
        <taxon>Andropogoneae</taxon>
        <taxon>Saccharinae</taxon>
        <taxon>Miscanthus</taxon>
    </lineage>
</organism>
<dbReference type="OrthoDB" id="45256at2759"/>
<proteinExistence type="predicted"/>
<dbReference type="Proteomes" id="UP000604825">
    <property type="component" value="Unassembled WGS sequence"/>
</dbReference>
<evidence type="ECO:0000259" key="1">
    <source>
        <dbReference type="Pfam" id="PF04179"/>
    </source>
</evidence>
<dbReference type="Pfam" id="PF17184">
    <property type="entry name" value="Rit1_C"/>
    <property type="match status" value="2"/>
</dbReference>
<gene>
    <name evidence="3" type="ORF">NCGR_LOCUS60671</name>
</gene>
<evidence type="ECO:0000313" key="4">
    <source>
        <dbReference type="Proteomes" id="UP000604825"/>
    </source>
</evidence>
<evidence type="ECO:0000259" key="2">
    <source>
        <dbReference type="Pfam" id="PF17184"/>
    </source>
</evidence>
<dbReference type="GO" id="GO:0019988">
    <property type="term" value="P:charged-tRNA amino acid modification"/>
    <property type="evidence" value="ECO:0007669"/>
    <property type="project" value="InterPro"/>
</dbReference>
<feature type="domain" description="Rit1 N-terminal" evidence="2">
    <location>
        <begin position="27"/>
        <end position="69"/>
    </location>
</feature>
<dbReference type="EMBL" id="CAJGYO010000018">
    <property type="protein sequence ID" value="CAD6336573.1"/>
    <property type="molecule type" value="Genomic_DNA"/>
</dbReference>
<sequence>MAAAAPEAAADSALSATLSVYQAARRIKRRASTLYNALRSVAEDASFVAEVAALWPSLPLVANLRCGLCVSGTLNQGLAYVLSSTLLNGDAENNSDLSNWDSSVHLPVWVLGTEKNAIEGRIDEWTDQFESCGADIHSLAVGLQKPLRPLWISQRTRIWLNEVPELESWDFTPIILISASASEVVATQRMSSEFSWRCIPGAGDDEESWARGLTPTLFWKHSYDLLDAGPDHCNQLVADIVEKDRVYRSQRGEHCPQITSKSLKSLGGAKCNDDQTSEMWTMNLDPCTSTMDAQCSNNGLPLFWIGTSNLAVSSTFQVGDALVGVDCILNCDSTSKLPSNSSENSYLELSIVGSKDDRFSLMRNLPKAVDFSKRNLIAGRKILVCCQNGEDISICVALAILALLFDDNGCFDYGNYFVKSDVTKLEMRKRLVFICKFAVNARPSRGNLKQVYACHV</sequence>
<feature type="domain" description="Rit1 N-terminal" evidence="2">
    <location>
        <begin position="82"/>
        <end position="242"/>
    </location>
</feature>
<reference evidence="3" key="1">
    <citation type="submission" date="2020-10" db="EMBL/GenBank/DDBJ databases">
        <authorList>
            <person name="Han B."/>
            <person name="Lu T."/>
            <person name="Zhao Q."/>
            <person name="Huang X."/>
            <person name="Zhao Y."/>
        </authorList>
    </citation>
    <scope>NUCLEOTIDE SEQUENCE</scope>
</reference>
<protein>
    <recommendedName>
        <fullName evidence="5">Initiator tRNA phosphoribosyl transferase family protein</fullName>
    </recommendedName>
</protein>
<dbReference type="PANTHER" id="PTHR31811">
    <property type="entry name" value="TRNA A64-2'-O-RIBOSYLPHOSPHATE TRANSFERASE"/>
    <property type="match status" value="1"/>
</dbReference>